<dbReference type="CDD" id="cd01949">
    <property type="entry name" value="GGDEF"/>
    <property type="match status" value="1"/>
</dbReference>
<dbReference type="Pfam" id="PF13188">
    <property type="entry name" value="PAS_8"/>
    <property type="match status" value="1"/>
</dbReference>
<feature type="transmembrane region" description="Helical" evidence="1">
    <location>
        <begin position="20"/>
        <end position="43"/>
    </location>
</feature>
<dbReference type="InterPro" id="IPR000160">
    <property type="entry name" value="GGDEF_dom"/>
</dbReference>
<dbReference type="InterPro" id="IPR035919">
    <property type="entry name" value="EAL_sf"/>
</dbReference>
<reference evidence="4 5" key="1">
    <citation type="submission" date="2016-07" db="EMBL/GenBank/DDBJ databases">
        <title>Complete genome sequence of the Lentzea guizhouensis DHS C013.</title>
        <authorList>
            <person name="Cao C."/>
        </authorList>
    </citation>
    <scope>NUCLEOTIDE SEQUENCE [LARGE SCALE GENOMIC DNA]</scope>
    <source>
        <strain evidence="4 5">DHS C013</strain>
    </source>
</reference>
<evidence type="ECO:0008006" key="6">
    <source>
        <dbReference type="Google" id="ProtNLM"/>
    </source>
</evidence>
<evidence type="ECO:0000259" key="3">
    <source>
        <dbReference type="PROSITE" id="PS50887"/>
    </source>
</evidence>
<dbReference type="InterPro" id="IPR043128">
    <property type="entry name" value="Rev_trsase/Diguanyl_cyclase"/>
</dbReference>
<evidence type="ECO:0000259" key="2">
    <source>
        <dbReference type="PROSITE" id="PS50883"/>
    </source>
</evidence>
<accession>A0A1B2HRR9</accession>
<feature type="transmembrane region" description="Helical" evidence="1">
    <location>
        <begin position="72"/>
        <end position="100"/>
    </location>
</feature>
<dbReference type="NCBIfam" id="TIGR00254">
    <property type="entry name" value="GGDEF"/>
    <property type="match status" value="1"/>
</dbReference>
<dbReference type="PANTHER" id="PTHR44757">
    <property type="entry name" value="DIGUANYLATE CYCLASE DGCP"/>
    <property type="match status" value="1"/>
</dbReference>
<sequence length="705" mass="74737">METGLVDDPASRASRDPLRAVRLLTTVFAALGGAALAGNLLFAAGGVARFPLAVLVLLVMASWWLWPRQDGWVAAVAEGVVTAGAALVLPAVQPVLAFLFGATTRRALHGGPWRYPVKSLVGLAGYLAGLCTSLSQADQVDPGVVMAGVMPLLGLVIGTFALHETVRAVGVERTARRTVGALLQATPVGLALLDERGTPRLHNHRAREMFGWHDDTFEENTVPCPHGTPITGCRDGCQSADGPVEVESPAGLVLAVHTGPVEQEHGPDHTVVAAVDVSRRRQWEKALRDKAERDELTGLASRAHFLHVLQEALTLHPVVGLLIVDLDRFKDVNDADGHEAGDEYLKAVAACLSSALLAGAVAGRLGGDEFAVLAPGFEVRDTVRLAKSVLTKLNGGPESFGASIGVAVSQGGAGSAELLRNADTAMYVAKREGGNRVRLFQQEMGEQALARQRDKTDLRTAIETGQLVVHYQPIVDLATGAVTSAEALVRWQRPGTGLLGPDAFIGLAEETGLIVPLGEKVLESACDQAVRWHAEGRSLGVTVNVSTRELSNSGFLPRLERVLATTGLQPGRLTIEVTESVWADEPAMRSLVAVRDAGIRVALDDFGTGYSSLSYLQRYPFDIVKVDSSFTRALGNNGRTEGVIRCIIALADVLGAKTVAEGIETPQQADWLRAAGCSYAQGYLFGKPTEAASWDTRTSVAFPSS</sequence>
<dbReference type="InterPro" id="IPR001633">
    <property type="entry name" value="EAL_dom"/>
</dbReference>
<keyword evidence="1" id="KW-1133">Transmembrane helix</keyword>
<dbReference type="PROSITE" id="PS50883">
    <property type="entry name" value="EAL"/>
    <property type="match status" value="1"/>
</dbReference>
<evidence type="ECO:0000313" key="5">
    <source>
        <dbReference type="Proteomes" id="UP000093053"/>
    </source>
</evidence>
<feature type="domain" description="EAL" evidence="2">
    <location>
        <begin position="451"/>
        <end position="702"/>
    </location>
</feature>
<dbReference type="Pfam" id="PF00990">
    <property type="entry name" value="GGDEF"/>
    <property type="match status" value="1"/>
</dbReference>
<dbReference type="SUPFAM" id="SSF55073">
    <property type="entry name" value="Nucleotide cyclase"/>
    <property type="match status" value="1"/>
</dbReference>
<dbReference type="InterPro" id="IPR052155">
    <property type="entry name" value="Biofilm_reg_signaling"/>
</dbReference>
<dbReference type="InterPro" id="IPR029787">
    <property type="entry name" value="Nucleotide_cyclase"/>
</dbReference>
<protein>
    <recommendedName>
        <fullName evidence="6">Diguanylate cyclase</fullName>
    </recommendedName>
</protein>
<dbReference type="SMART" id="SM00267">
    <property type="entry name" value="GGDEF"/>
    <property type="match status" value="1"/>
</dbReference>
<keyword evidence="1" id="KW-0812">Transmembrane</keyword>
<dbReference type="Gene3D" id="3.30.450.20">
    <property type="entry name" value="PAS domain"/>
    <property type="match status" value="1"/>
</dbReference>
<gene>
    <name evidence="4" type="ORF">BBK82_34960</name>
</gene>
<dbReference type="AlphaFoldDB" id="A0A1B2HRR9"/>
<name>A0A1B2HRR9_9PSEU</name>
<feature type="transmembrane region" description="Helical" evidence="1">
    <location>
        <begin position="50"/>
        <end position="66"/>
    </location>
</feature>
<dbReference type="Pfam" id="PF00563">
    <property type="entry name" value="EAL"/>
    <property type="match status" value="1"/>
</dbReference>
<feature type="domain" description="GGDEF" evidence="3">
    <location>
        <begin position="317"/>
        <end position="442"/>
    </location>
</feature>
<dbReference type="EMBL" id="CP016793">
    <property type="protein sequence ID" value="ANZ40446.1"/>
    <property type="molecule type" value="Genomic_DNA"/>
</dbReference>
<dbReference type="PANTHER" id="PTHR44757:SF2">
    <property type="entry name" value="BIOFILM ARCHITECTURE MAINTENANCE PROTEIN MBAA"/>
    <property type="match status" value="1"/>
</dbReference>
<dbReference type="SMART" id="SM00052">
    <property type="entry name" value="EAL"/>
    <property type="match status" value="1"/>
</dbReference>
<dbReference type="KEGG" id="led:BBK82_34960"/>
<dbReference type="STRING" id="1586287.BBK82_34960"/>
<dbReference type="Gene3D" id="3.30.70.270">
    <property type="match status" value="1"/>
</dbReference>
<dbReference type="InterPro" id="IPR000014">
    <property type="entry name" value="PAS"/>
</dbReference>
<evidence type="ECO:0000256" key="1">
    <source>
        <dbReference type="SAM" id="Phobius"/>
    </source>
</evidence>
<evidence type="ECO:0000313" key="4">
    <source>
        <dbReference type="EMBL" id="ANZ40446.1"/>
    </source>
</evidence>
<dbReference type="Gene3D" id="3.20.20.450">
    <property type="entry name" value="EAL domain"/>
    <property type="match status" value="1"/>
</dbReference>
<dbReference type="SUPFAM" id="SSF141868">
    <property type="entry name" value="EAL domain-like"/>
    <property type="match status" value="1"/>
</dbReference>
<proteinExistence type="predicted"/>
<keyword evidence="1" id="KW-0472">Membrane</keyword>
<organism evidence="4 5">
    <name type="scientific">Lentzea guizhouensis</name>
    <dbReference type="NCBI Taxonomy" id="1586287"/>
    <lineage>
        <taxon>Bacteria</taxon>
        <taxon>Bacillati</taxon>
        <taxon>Actinomycetota</taxon>
        <taxon>Actinomycetes</taxon>
        <taxon>Pseudonocardiales</taxon>
        <taxon>Pseudonocardiaceae</taxon>
        <taxon>Lentzea</taxon>
    </lineage>
</organism>
<dbReference type="Proteomes" id="UP000093053">
    <property type="component" value="Chromosome"/>
</dbReference>
<keyword evidence="5" id="KW-1185">Reference proteome</keyword>
<dbReference type="PROSITE" id="PS50887">
    <property type="entry name" value="GGDEF"/>
    <property type="match status" value="1"/>
</dbReference>
<dbReference type="CDD" id="cd01948">
    <property type="entry name" value="EAL"/>
    <property type="match status" value="1"/>
</dbReference>